<dbReference type="AlphaFoldDB" id="A0A821DZM9"/>
<feature type="signal peptide" evidence="1">
    <location>
        <begin position="1"/>
        <end position="18"/>
    </location>
</feature>
<keyword evidence="4" id="KW-1185">Reference proteome</keyword>
<reference evidence="3" key="1">
    <citation type="submission" date="2021-02" db="EMBL/GenBank/DDBJ databases">
        <authorList>
            <person name="Nowell W R."/>
        </authorList>
    </citation>
    <scope>NUCLEOTIDE SEQUENCE</scope>
</reference>
<sequence length="142" mass="16986">MLTGRLITLVLIFTISNSQILIYDTENDEIVEKFDCIYYVNDNGEEIPYWQRLNGIQKLDRKRTICENESDKILFQRLIDRDVEPSKFLQWSSSVEIADLYARVFYNYSFLHDDEQEFVCNCTVWGTFGKYCEYKLARENIF</sequence>
<evidence type="ECO:0000313" key="3">
    <source>
        <dbReference type="EMBL" id="CAF4628014.1"/>
    </source>
</evidence>
<protein>
    <submittedName>
        <fullName evidence="3">Uncharacterized protein</fullName>
    </submittedName>
</protein>
<evidence type="ECO:0000256" key="1">
    <source>
        <dbReference type="SAM" id="SignalP"/>
    </source>
</evidence>
<evidence type="ECO:0000313" key="2">
    <source>
        <dbReference type="EMBL" id="CAF3048072.1"/>
    </source>
</evidence>
<feature type="chain" id="PRO_5036237878" evidence="1">
    <location>
        <begin position="19"/>
        <end position="142"/>
    </location>
</feature>
<dbReference type="EMBL" id="CAJNXB010000394">
    <property type="protein sequence ID" value="CAF3048072.1"/>
    <property type="molecule type" value="Genomic_DNA"/>
</dbReference>
<dbReference type="Proteomes" id="UP000663873">
    <property type="component" value="Unassembled WGS sequence"/>
</dbReference>
<organism evidence="3 4">
    <name type="scientific">Rotaria socialis</name>
    <dbReference type="NCBI Taxonomy" id="392032"/>
    <lineage>
        <taxon>Eukaryota</taxon>
        <taxon>Metazoa</taxon>
        <taxon>Spiralia</taxon>
        <taxon>Gnathifera</taxon>
        <taxon>Rotifera</taxon>
        <taxon>Eurotatoria</taxon>
        <taxon>Bdelloidea</taxon>
        <taxon>Philodinida</taxon>
        <taxon>Philodinidae</taxon>
        <taxon>Rotaria</taxon>
    </lineage>
</organism>
<comment type="caution">
    <text evidence="3">The sequence shown here is derived from an EMBL/GenBank/DDBJ whole genome shotgun (WGS) entry which is preliminary data.</text>
</comment>
<gene>
    <name evidence="2" type="ORF">TIS948_LOCUS3870</name>
    <name evidence="3" type="ORF">UJA718_LOCUS32409</name>
</gene>
<keyword evidence="1" id="KW-0732">Signal</keyword>
<dbReference type="EMBL" id="CAJOBP010027843">
    <property type="protein sequence ID" value="CAF4628014.1"/>
    <property type="molecule type" value="Genomic_DNA"/>
</dbReference>
<proteinExistence type="predicted"/>
<name>A0A821DZM9_9BILA</name>
<accession>A0A821DZM9</accession>
<dbReference type="Proteomes" id="UP000663825">
    <property type="component" value="Unassembled WGS sequence"/>
</dbReference>
<evidence type="ECO:0000313" key="4">
    <source>
        <dbReference type="Proteomes" id="UP000663873"/>
    </source>
</evidence>